<evidence type="ECO:0000256" key="1">
    <source>
        <dbReference type="SAM" id="MobiDB-lite"/>
    </source>
</evidence>
<feature type="compositionally biased region" description="Low complexity" evidence="1">
    <location>
        <begin position="1"/>
        <end position="13"/>
    </location>
</feature>
<dbReference type="AlphaFoldDB" id="A0A1M7RCC2"/>
<dbReference type="EMBL" id="FRCX01000018">
    <property type="protein sequence ID" value="SHN43792.1"/>
    <property type="molecule type" value="Genomic_DNA"/>
</dbReference>
<dbReference type="Gene3D" id="1.20.120.20">
    <property type="entry name" value="Apolipoprotein"/>
    <property type="match status" value="1"/>
</dbReference>
<reference evidence="3" key="1">
    <citation type="submission" date="2016-11" db="EMBL/GenBank/DDBJ databases">
        <authorList>
            <person name="Varghese N."/>
            <person name="Submissions S."/>
        </authorList>
    </citation>
    <scope>NUCLEOTIDE SEQUENCE [LARGE SCALE GENOMIC DNA]</scope>
    <source>
        <strain evidence="3">Sac-22</strain>
    </source>
</reference>
<accession>A0A1M7RCC2</accession>
<name>A0A1M7RCC2_9BURK</name>
<protein>
    <recommendedName>
        <fullName evidence="4">Membrane-anchored ribosome-binding protein, inhibits growth in stationary phase, ElaB/YqjD/DUF883 family</fullName>
    </recommendedName>
</protein>
<keyword evidence="3" id="KW-1185">Reference proteome</keyword>
<dbReference type="OrthoDB" id="8706490at2"/>
<dbReference type="STRING" id="551987.SAMN05192549_11872"/>
<evidence type="ECO:0000313" key="2">
    <source>
        <dbReference type="EMBL" id="SHN43792.1"/>
    </source>
</evidence>
<sequence length="120" mass="12765">MDNSNNSIDSKISNAREGVTQIGKDLRSDAHATIDKLADKVPPATDRLASQAHDGVDKVADTVENASERWAARGKQVVEGYKNICETSRTRVRAAPMVSVLVAAAAGYGISKLLGSRNSK</sequence>
<proteinExistence type="predicted"/>
<organism evidence="2 3">
    <name type="scientific">Duganella sacchari</name>
    <dbReference type="NCBI Taxonomy" id="551987"/>
    <lineage>
        <taxon>Bacteria</taxon>
        <taxon>Pseudomonadati</taxon>
        <taxon>Pseudomonadota</taxon>
        <taxon>Betaproteobacteria</taxon>
        <taxon>Burkholderiales</taxon>
        <taxon>Oxalobacteraceae</taxon>
        <taxon>Telluria group</taxon>
        <taxon>Duganella</taxon>
    </lineage>
</organism>
<feature type="region of interest" description="Disordered" evidence="1">
    <location>
        <begin position="1"/>
        <end position="24"/>
    </location>
</feature>
<gene>
    <name evidence="2" type="ORF">SAMN05192549_11872</name>
</gene>
<dbReference type="Proteomes" id="UP000184339">
    <property type="component" value="Unassembled WGS sequence"/>
</dbReference>
<evidence type="ECO:0008006" key="4">
    <source>
        <dbReference type="Google" id="ProtNLM"/>
    </source>
</evidence>
<dbReference type="RefSeq" id="WP_072789952.1">
    <property type="nucleotide sequence ID" value="NZ_FRCX01000018.1"/>
</dbReference>
<evidence type="ECO:0000313" key="3">
    <source>
        <dbReference type="Proteomes" id="UP000184339"/>
    </source>
</evidence>